<dbReference type="GO" id="GO:0016787">
    <property type="term" value="F:hydrolase activity"/>
    <property type="evidence" value="ECO:0007669"/>
    <property type="project" value="UniProtKB-UniRule"/>
</dbReference>
<keyword evidence="2 4" id="KW-0442">Lipid degradation</keyword>
<gene>
    <name evidence="6" type="ORF">SAMN02745751_01475</name>
</gene>
<dbReference type="Pfam" id="PF01734">
    <property type="entry name" value="Patatin"/>
    <property type="match status" value="1"/>
</dbReference>
<dbReference type="RefSeq" id="WP_073048946.1">
    <property type="nucleotide sequence ID" value="NZ_FQZL01000009.1"/>
</dbReference>
<feature type="short sequence motif" description="GXSXG" evidence="4">
    <location>
        <begin position="45"/>
        <end position="49"/>
    </location>
</feature>
<dbReference type="GO" id="GO:0016042">
    <property type="term" value="P:lipid catabolic process"/>
    <property type="evidence" value="ECO:0007669"/>
    <property type="project" value="UniProtKB-UniRule"/>
</dbReference>
<evidence type="ECO:0000256" key="3">
    <source>
        <dbReference type="ARBA" id="ARBA00023098"/>
    </source>
</evidence>
<proteinExistence type="predicted"/>
<dbReference type="InterPro" id="IPR002641">
    <property type="entry name" value="PNPLA_dom"/>
</dbReference>
<evidence type="ECO:0000259" key="5">
    <source>
        <dbReference type="PROSITE" id="PS51635"/>
    </source>
</evidence>
<keyword evidence="7" id="KW-1185">Reference proteome</keyword>
<dbReference type="Proteomes" id="UP000184052">
    <property type="component" value="Unassembled WGS sequence"/>
</dbReference>
<dbReference type="AlphaFoldDB" id="A0A1M6FMY3"/>
<dbReference type="STRING" id="1121476.SAMN02745751_01475"/>
<dbReference type="InterPro" id="IPR050301">
    <property type="entry name" value="NTE"/>
</dbReference>
<sequence length="432" mass="49200">MNREIIDINKEYGLVLAGGGTKGCYEIGVWKALNELGVKIKAVSGTSIGAINGAFFALRDFETAYEIWSNINISNFIEIESDNMIAMFIKAIRSSGLNVDPLRAMMDKYFDEDRIRGSDIDYGLVTYSLSDRKPVTVMKKDIPIGRINDYIMASANLPIFKTAEIDGKKFIDGGVYDNIPAPLLANSGIRDIIIVHLSGTVPSKNHTAKSLGIDSLYNIKNSSELCGILEFNHEKIMTGIEMGYLDAMKAFGKVHGKKYFLNTSVEEYEHTKYLKPVTDIELIGILDRIREDSNGDSRSMRYPLIKRLYEYSEHKLTSKTVLQACLEITAELFDMEHIRLYSADELYSRVLEEYKKTMESIEYVQSRKTLMEMYKSMEFNDINKKNLAAYFISLGASDKTSKKYLLKYVPKVYIAYLFLDFMKTRDKRLLAK</sequence>
<feature type="active site" description="Nucleophile" evidence="4">
    <location>
        <position position="47"/>
    </location>
</feature>
<dbReference type="PANTHER" id="PTHR14226">
    <property type="entry name" value="NEUROPATHY TARGET ESTERASE/SWISS CHEESE D.MELANOGASTER"/>
    <property type="match status" value="1"/>
</dbReference>
<evidence type="ECO:0000256" key="4">
    <source>
        <dbReference type="PROSITE-ProRule" id="PRU01161"/>
    </source>
</evidence>
<feature type="domain" description="PNPLA" evidence="5">
    <location>
        <begin position="14"/>
        <end position="185"/>
    </location>
</feature>
<protein>
    <submittedName>
        <fullName evidence="6">NTE family protein</fullName>
    </submittedName>
</protein>
<dbReference type="PROSITE" id="PS51635">
    <property type="entry name" value="PNPLA"/>
    <property type="match status" value="1"/>
</dbReference>
<feature type="short sequence motif" description="GXGXXG" evidence="4">
    <location>
        <begin position="18"/>
        <end position="23"/>
    </location>
</feature>
<keyword evidence="1 4" id="KW-0378">Hydrolase</keyword>
<dbReference type="CDD" id="cd07209">
    <property type="entry name" value="Pat_hypo_Ecoli_Z1214_like"/>
    <property type="match status" value="1"/>
</dbReference>
<evidence type="ECO:0000313" key="7">
    <source>
        <dbReference type="Proteomes" id="UP000184052"/>
    </source>
</evidence>
<organism evidence="6 7">
    <name type="scientific">Dethiosulfatibacter aminovorans DSM 17477</name>
    <dbReference type="NCBI Taxonomy" id="1121476"/>
    <lineage>
        <taxon>Bacteria</taxon>
        <taxon>Bacillati</taxon>
        <taxon>Bacillota</taxon>
        <taxon>Tissierellia</taxon>
        <taxon>Dethiosulfatibacter</taxon>
    </lineage>
</organism>
<dbReference type="PANTHER" id="PTHR14226:SF29">
    <property type="entry name" value="NEUROPATHY TARGET ESTERASE SWS"/>
    <property type="match status" value="1"/>
</dbReference>
<reference evidence="6 7" key="1">
    <citation type="submission" date="2016-11" db="EMBL/GenBank/DDBJ databases">
        <authorList>
            <person name="Jaros S."/>
            <person name="Januszkiewicz K."/>
            <person name="Wedrychowicz H."/>
        </authorList>
    </citation>
    <scope>NUCLEOTIDE SEQUENCE [LARGE SCALE GENOMIC DNA]</scope>
    <source>
        <strain evidence="6 7">DSM 17477</strain>
    </source>
</reference>
<feature type="active site" description="Proton acceptor" evidence="4">
    <location>
        <position position="172"/>
    </location>
</feature>
<dbReference type="SUPFAM" id="SSF52151">
    <property type="entry name" value="FabD/lysophospholipase-like"/>
    <property type="match status" value="1"/>
</dbReference>
<dbReference type="InterPro" id="IPR016035">
    <property type="entry name" value="Acyl_Trfase/lysoPLipase"/>
</dbReference>
<evidence type="ECO:0000256" key="1">
    <source>
        <dbReference type="ARBA" id="ARBA00022801"/>
    </source>
</evidence>
<dbReference type="EMBL" id="FQZL01000009">
    <property type="protein sequence ID" value="SHI99042.1"/>
    <property type="molecule type" value="Genomic_DNA"/>
</dbReference>
<accession>A0A1M6FMY3</accession>
<dbReference type="Gene3D" id="3.40.1090.10">
    <property type="entry name" value="Cytosolic phospholipase A2 catalytic domain"/>
    <property type="match status" value="1"/>
</dbReference>
<evidence type="ECO:0000313" key="6">
    <source>
        <dbReference type="EMBL" id="SHI99042.1"/>
    </source>
</evidence>
<feature type="short sequence motif" description="DGA/G" evidence="4">
    <location>
        <begin position="172"/>
        <end position="174"/>
    </location>
</feature>
<keyword evidence="3 4" id="KW-0443">Lipid metabolism</keyword>
<dbReference type="OrthoDB" id="9770965at2"/>
<name>A0A1M6FMY3_9FIRM</name>
<evidence type="ECO:0000256" key="2">
    <source>
        <dbReference type="ARBA" id="ARBA00022963"/>
    </source>
</evidence>